<evidence type="ECO:0008006" key="3">
    <source>
        <dbReference type="Google" id="ProtNLM"/>
    </source>
</evidence>
<dbReference type="Proteomes" id="UP000292695">
    <property type="component" value="Unassembled WGS sequence"/>
</dbReference>
<protein>
    <recommendedName>
        <fullName evidence="3">Ubiquitin-like domain-containing protein</fullName>
    </recommendedName>
</protein>
<evidence type="ECO:0000313" key="2">
    <source>
        <dbReference type="Proteomes" id="UP000292695"/>
    </source>
</evidence>
<dbReference type="EMBL" id="SJKA01000008">
    <property type="protein sequence ID" value="TCC30515.1"/>
    <property type="molecule type" value="Genomic_DNA"/>
</dbReference>
<accession>A0A4R0IPB8</accession>
<reference evidence="1 2" key="1">
    <citation type="submission" date="2019-02" db="EMBL/GenBank/DDBJ databases">
        <title>Kribbella capetownensis sp. nov. and Kribbella speibonae sp. nov., isolated from soil.</title>
        <authorList>
            <person name="Curtis S.M."/>
            <person name="Norton I."/>
            <person name="Everest G.J."/>
            <person name="Meyers P.R."/>
        </authorList>
    </citation>
    <scope>NUCLEOTIDE SEQUENCE [LARGE SCALE GENOMIC DNA]</scope>
    <source>
        <strain evidence="1 2">DSM 27082</strain>
    </source>
</reference>
<keyword evidence="2" id="KW-1185">Reference proteome</keyword>
<dbReference type="RefSeq" id="WP_131292380.1">
    <property type="nucleotide sequence ID" value="NZ_SJKA01000008.1"/>
</dbReference>
<dbReference type="AlphaFoldDB" id="A0A4R0IPB8"/>
<comment type="caution">
    <text evidence="1">The sequence shown here is derived from an EMBL/GenBank/DDBJ whole genome shotgun (WGS) entry which is preliminary data.</text>
</comment>
<evidence type="ECO:0000313" key="1">
    <source>
        <dbReference type="EMBL" id="TCC30515.1"/>
    </source>
</evidence>
<organism evidence="1 2">
    <name type="scientific">Kribbella sindirgiensis</name>
    <dbReference type="NCBI Taxonomy" id="1124744"/>
    <lineage>
        <taxon>Bacteria</taxon>
        <taxon>Bacillati</taxon>
        <taxon>Actinomycetota</taxon>
        <taxon>Actinomycetes</taxon>
        <taxon>Propionibacteriales</taxon>
        <taxon>Kribbellaceae</taxon>
        <taxon>Kribbella</taxon>
    </lineage>
</organism>
<proteinExistence type="predicted"/>
<name>A0A4R0IPB8_9ACTN</name>
<gene>
    <name evidence="1" type="ORF">E0H50_24210</name>
</gene>
<sequence length="105" mass="11428">MSTEAKPDEQGGNSGHDHDVVVTIAAPNNASRAFKVDLHDRVDKVAREAVRIFVRAHEMEQMECSLVLIVDGTASTLDDAARLEEAGVRKHSRLALVPKQPKTDG</sequence>